<proteinExistence type="predicted"/>
<reference evidence="2" key="1">
    <citation type="submission" date="2018-04" db="EMBL/GenBank/DDBJ databases">
        <title>Whole genome sequencing of Hypsizygus marmoreus.</title>
        <authorList>
            <person name="Choi I.-G."/>
            <person name="Min B."/>
            <person name="Kim J.-G."/>
            <person name="Kim S."/>
            <person name="Oh Y.-L."/>
            <person name="Kong W.-S."/>
            <person name="Park H."/>
            <person name="Jeong J."/>
            <person name="Song E.-S."/>
        </authorList>
    </citation>
    <scope>NUCLEOTIDE SEQUENCE [LARGE SCALE GENOMIC DNA]</scope>
    <source>
        <strain evidence="2">51987-8</strain>
    </source>
</reference>
<accession>A0A369JDQ4</accession>
<keyword evidence="3" id="KW-1185">Reference proteome</keyword>
<organism evidence="2 3">
    <name type="scientific">Hypsizygus marmoreus</name>
    <name type="common">White beech mushroom</name>
    <name type="synonym">Agaricus marmoreus</name>
    <dbReference type="NCBI Taxonomy" id="39966"/>
    <lineage>
        <taxon>Eukaryota</taxon>
        <taxon>Fungi</taxon>
        <taxon>Dikarya</taxon>
        <taxon>Basidiomycota</taxon>
        <taxon>Agaricomycotina</taxon>
        <taxon>Agaricomycetes</taxon>
        <taxon>Agaricomycetidae</taxon>
        <taxon>Agaricales</taxon>
        <taxon>Tricholomatineae</taxon>
        <taxon>Lyophyllaceae</taxon>
        <taxon>Hypsizygus</taxon>
    </lineage>
</organism>
<dbReference type="AlphaFoldDB" id="A0A369JDQ4"/>
<gene>
    <name evidence="2" type="ORF">Hypma_002655</name>
</gene>
<evidence type="ECO:0000313" key="3">
    <source>
        <dbReference type="Proteomes" id="UP000076154"/>
    </source>
</evidence>
<name>A0A369JDQ4_HYPMA</name>
<feature type="region of interest" description="Disordered" evidence="1">
    <location>
        <begin position="1"/>
        <end position="29"/>
    </location>
</feature>
<feature type="compositionally biased region" description="Polar residues" evidence="1">
    <location>
        <begin position="11"/>
        <end position="29"/>
    </location>
</feature>
<dbReference type="EMBL" id="LUEZ02000122">
    <property type="protein sequence ID" value="RDB16976.1"/>
    <property type="molecule type" value="Genomic_DNA"/>
</dbReference>
<protein>
    <submittedName>
        <fullName evidence="2">Uncharacterized protein</fullName>
    </submittedName>
</protein>
<comment type="caution">
    <text evidence="2">The sequence shown here is derived from an EMBL/GenBank/DDBJ whole genome shotgun (WGS) entry which is preliminary data.</text>
</comment>
<sequence>MEYHTPIYGQAVSSSSRRPRQSMNEELNSIKDSNCQIEERYVQLQVFYQKQKESCSGHDLPVHAKIDSDFGLHCKTY</sequence>
<dbReference type="InParanoid" id="A0A369JDQ4"/>
<evidence type="ECO:0000256" key="1">
    <source>
        <dbReference type="SAM" id="MobiDB-lite"/>
    </source>
</evidence>
<evidence type="ECO:0000313" key="2">
    <source>
        <dbReference type="EMBL" id="RDB16976.1"/>
    </source>
</evidence>
<dbReference type="Proteomes" id="UP000076154">
    <property type="component" value="Unassembled WGS sequence"/>
</dbReference>